<feature type="region of interest" description="Disordered" evidence="1">
    <location>
        <begin position="303"/>
        <end position="327"/>
    </location>
</feature>
<dbReference type="GO" id="GO:0005886">
    <property type="term" value="C:plasma membrane"/>
    <property type="evidence" value="ECO:0007669"/>
    <property type="project" value="TreeGrafter"/>
</dbReference>
<dbReference type="GO" id="GO:0006886">
    <property type="term" value="P:intracellular protein transport"/>
    <property type="evidence" value="ECO:0007669"/>
    <property type="project" value="InterPro"/>
</dbReference>
<feature type="compositionally biased region" description="Basic and acidic residues" evidence="1">
    <location>
        <begin position="1035"/>
        <end position="1045"/>
    </location>
</feature>
<proteinExistence type="predicted"/>
<dbReference type="GO" id="GO:0042043">
    <property type="term" value="F:neurexin family protein binding"/>
    <property type="evidence" value="ECO:0007669"/>
    <property type="project" value="TreeGrafter"/>
</dbReference>
<reference evidence="3" key="1">
    <citation type="submission" date="2025-08" db="UniProtKB">
        <authorList>
            <consortium name="Ensembl"/>
        </authorList>
    </citation>
    <scope>IDENTIFICATION</scope>
</reference>
<feature type="domain" description="RabBD" evidence="2">
    <location>
        <begin position="31"/>
        <end position="87"/>
    </location>
</feature>
<feature type="region of interest" description="Disordered" evidence="1">
    <location>
        <begin position="437"/>
        <end position="476"/>
    </location>
</feature>
<protein>
    <recommendedName>
        <fullName evidence="2">RabBD domain-containing protein</fullName>
    </recommendedName>
</protein>
<evidence type="ECO:0000313" key="4">
    <source>
        <dbReference type="Proteomes" id="UP000694388"/>
    </source>
</evidence>
<feature type="compositionally biased region" description="Basic and acidic residues" evidence="1">
    <location>
        <begin position="218"/>
        <end position="230"/>
    </location>
</feature>
<reference evidence="3" key="2">
    <citation type="submission" date="2025-09" db="UniProtKB">
        <authorList>
            <consortium name="Ensembl"/>
        </authorList>
    </citation>
    <scope>IDENTIFICATION</scope>
</reference>
<feature type="region of interest" description="Disordered" evidence="1">
    <location>
        <begin position="618"/>
        <end position="651"/>
    </location>
</feature>
<dbReference type="AlphaFoldDB" id="A0A8C4QR63"/>
<feature type="region of interest" description="Disordered" evidence="1">
    <location>
        <begin position="754"/>
        <end position="787"/>
    </location>
</feature>
<feature type="region of interest" description="Disordered" evidence="1">
    <location>
        <begin position="916"/>
        <end position="958"/>
    </location>
</feature>
<dbReference type="InterPro" id="IPR010911">
    <property type="entry name" value="Rab_BD"/>
</dbReference>
<name>A0A8C4QR63_EPTBU</name>
<feature type="compositionally biased region" description="Polar residues" evidence="1">
    <location>
        <begin position="1108"/>
        <end position="1119"/>
    </location>
</feature>
<keyword evidence="4" id="KW-1185">Reference proteome</keyword>
<dbReference type="PANTHER" id="PTHR45716:SF1">
    <property type="entry name" value="SYNAPTOTAGMIN-LIKE PROTEIN 3"/>
    <property type="match status" value="1"/>
</dbReference>
<feature type="compositionally biased region" description="Polar residues" evidence="1">
    <location>
        <begin position="765"/>
        <end position="787"/>
    </location>
</feature>
<feature type="compositionally biased region" description="Basic and acidic residues" evidence="1">
    <location>
        <begin position="123"/>
        <end position="137"/>
    </location>
</feature>
<feature type="compositionally biased region" description="Polar residues" evidence="1">
    <location>
        <begin position="945"/>
        <end position="958"/>
    </location>
</feature>
<feature type="compositionally biased region" description="Basic and acidic residues" evidence="1">
    <location>
        <begin position="1069"/>
        <end position="1089"/>
    </location>
</feature>
<feature type="compositionally biased region" description="Acidic residues" evidence="1">
    <location>
        <begin position="208"/>
        <end position="217"/>
    </location>
</feature>
<sequence length="1178" mass="133061">MAALKQDVILKLKINTSGHGPPIAMMSQLDLLDLCFLTEEEKRSIKLVLQRDIDLQNNEKRRLQLVQKKMPNTRAKKKMTGEWFSSIKDHRYRGKPDGTELVWRSMTCERGSGTGLKSGQYQKEPRVPKQTDPSLERRVPLQSAIPAQLPEKNKQVVDKFGRQRRDEPVLLMKDHTANLQSEHPSLARKNPFGEADLTTGISSGTGQSDEESSEAENEWQKADPTKERDLAGMTRPLTDSKKQLAADQSEPYAHSSRQQGEVTKMKNTLALMAQQSSEDDTRQLNRILGLNDFQVPDEKIKEENKTAELSKSKISSPASDWGTGTKVGREEILQPKQIEMQKSSLPVNAQSASLAVNPMSGPEKPRRLNREMDRSGVTKAGTVNPTAAPPTSREAKPWDENFFQGEGMKGSPDCASSAAIGLPGSVEYLEGNKANISEDHKPVSGLKTKLSMDNPEFWTTPSPTDQKSELSHQGQRKALDEDLDYLVFSKKHEPLVDISTEKPSNDASTWSATPGINRVDVTEQVQKQTKSDLEYKLSPEKLMDVHSASLNPQTPEQVSMLIDFSDEQNSKPKANIIGTMSLKEKENASDMNTGPFNQDLAGIDAALLMQPIGHGIVDKPKTDKWTQREKDSISSRDPSMMSSTNLEQQKKPFWDSQQSILKDQEHHLPYSGMQRSQQMEISKTIKWDSKRSHSQDDVFNDANKFDSQQVRKGSLNDPYKIDIDPMMSQNQPPTWTEGMSVKSKVSEIERIIAHHDDGKYERSTKSNQWSDVPQRQSQEPIRSKPQTTILKSETPSIQATPVVEDLISAIKVVKKRNDAEDTLKNLYKMAAVGKASPNHQQLFSSMGQSSKPEKMTDTIGYWAHPKSPRIQQILEHNVDQTAIPFPIPELPKDLFSKSKQKNKIDRYVDEDQKRVNKVNNSAKFDEPNLQNEVPHRRSQEPIRSKPQTTISKRETPSIQPTPVVEELISAIKVEKKKNDAEAMLRNMYKMAAMGKVSPDSQPFFLTMGQSSQPVKKTYGNKLATEQKKLHSTSVKVEDPTKEKGIVPHPSAGASQSLFLRAMQMKEKDVLSEKDEKDGFENRFSKKPRETTPLSDVPQRRSQELIRSKPQTAISKSNYPSIQPTPVVEVSFQQSKWKRRRMMRRTCCETCTKCLQWGRFHLTVNNCFQQWCNHQSQRK</sequence>
<dbReference type="Gene3D" id="6.10.250.3000">
    <property type="match status" value="1"/>
</dbReference>
<accession>A0A8C4QR63</accession>
<feature type="region of interest" description="Disordered" evidence="1">
    <location>
        <begin position="1069"/>
        <end position="1119"/>
    </location>
</feature>
<feature type="compositionally biased region" description="Basic and acidic residues" evidence="1">
    <location>
        <begin position="933"/>
        <end position="943"/>
    </location>
</feature>
<feature type="region of interest" description="Disordered" evidence="1">
    <location>
        <begin position="1029"/>
        <end position="1051"/>
    </location>
</feature>
<evidence type="ECO:0000313" key="3">
    <source>
        <dbReference type="Ensembl" id="ENSEBUP00000019219.1"/>
    </source>
</evidence>
<dbReference type="GO" id="GO:0070382">
    <property type="term" value="C:exocytic vesicle"/>
    <property type="evidence" value="ECO:0007669"/>
    <property type="project" value="TreeGrafter"/>
</dbReference>
<feature type="compositionally biased region" description="Basic and acidic residues" evidence="1">
    <location>
        <begin position="1097"/>
        <end position="1106"/>
    </location>
</feature>
<feature type="region of interest" description="Disordered" evidence="1">
    <location>
        <begin position="111"/>
        <end position="137"/>
    </location>
</feature>
<dbReference type="Proteomes" id="UP000694388">
    <property type="component" value="Unplaced"/>
</dbReference>
<dbReference type="GO" id="GO:0006887">
    <property type="term" value="P:exocytosis"/>
    <property type="evidence" value="ECO:0007669"/>
    <property type="project" value="TreeGrafter"/>
</dbReference>
<dbReference type="GO" id="GO:0031267">
    <property type="term" value="F:small GTPase binding"/>
    <property type="evidence" value="ECO:0007669"/>
    <property type="project" value="InterPro"/>
</dbReference>
<dbReference type="PANTHER" id="PTHR45716">
    <property type="entry name" value="BITESIZE, ISOFORM I"/>
    <property type="match status" value="1"/>
</dbReference>
<feature type="compositionally biased region" description="Basic and acidic residues" evidence="1">
    <location>
        <begin position="754"/>
        <end position="764"/>
    </location>
</feature>
<dbReference type="Ensembl" id="ENSEBUT00000019795.1">
    <property type="protein sequence ID" value="ENSEBUP00000019219.1"/>
    <property type="gene ID" value="ENSEBUG00000011961.1"/>
</dbReference>
<feature type="region of interest" description="Disordered" evidence="1">
    <location>
        <begin position="378"/>
        <end position="398"/>
    </location>
</feature>
<evidence type="ECO:0000256" key="1">
    <source>
        <dbReference type="SAM" id="MobiDB-lite"/>
    </source>
</evidence>
<feature type="region of interest" description="Disordered" evidence="1">
    <location>
        <begin position="178"/>
        <end position="262"/>
    </location>
</feature>
<organism evidence="3 4">
    <name type="scientific">Eptatretus burgeri</name>
    <name type="common">Inshore hagfish</name>
    <dbReference type="NCBI Taxonomy" id="7764"/>
    <lineage>
        <taxon>Eukaryota</taxon>
        <taxon>Metazoa</taxon>
        <taxon>Chordata</taxon>
        <taxon>Craniata</taxon>
        <taxon>Vertebrata</taxon>
        <taxon>Cyclostomata</taxon>
        <taxon>Myxini</taxon>
        <taxon>Myxiniformes</taxon>
        <taxon>Myxinidae</taxon>
        <taxon>Eptatretinae</taxon>
        <taxon>Eptatretus</taxon>
    </lineage>
</organism>
<evidence type="ECO:0000259" key="2">
    <source>
        <dbReference type="PROSITE" id="PS50916"/>
    </source>
</evidence>
<feature type="compositionally biased region" description="Basic and acidic residues" evidence="1">
    <location>
        <begin position="618"/>
        <end position="634"/>
    </location>
</feature>
<dbReference type="PROSITE" id="PS50916">
    <property type="entry name" value="RABBD"/>
    <property type="match status" value="1"/>
</dbReference>
<feature type="region of interest" description="Disordered" evidence="1">
    <location>
        <begin position="349"/>
        <end position="368"/>
    </location>
</feature>